<dbReference type="InterPro" id="IPR036770">
    <property type="entry name" value="Ankyrin_rpt-contain_sf"/>
</dbReference>
<evidence type="ECO:0000313" key="7">
    <source>
        <dbReference type="Proteomes" id="UP000736672"/>
    </source>
</evidence>
<dbReference type="PROSITE" id="PS50088">
    <property type="entry name" value="ANK_REPEAT"/>
    <property type="match status" value="9"/>
</dbReference>
<evidence type="ECO:0000256" key="4">
    <source>
        <dbReference type="SAM" id="MobiDB-lite"/>
    </source>
</evidence>
<feature type="repeat" description="ANK" evidence="3">
    <location>
        <begin position="830"/>
        <end position="862"/>
    </location>
</feature>
<dbReference type="InterPro" id="IPR007111">
    <property type="entry name" value="NACHT_NTPase"/>
</dbReference>
<dbReference type="Pfam" id="PF13606">
    <property type="entry name" value="Ank_3"/>
    <property type="match status" value="1"/>
</dbReference>
<dbReference type="Pfam" id="PF24883">
    <property type="entry name" value="NPHP3_N"/>
    <property type="match status" value="1"/>
</dbReference>
<evidence type="ECO:0000259" key="5">
    <source>
        <dbReference type="PROSITE" id="PS50837"/>
    </source>
</evidence>
<feature type="repeat" description="ANK" evidence="3">
    <location>
        <begin position="1034"/>
        <end position="1066"/>
    </location>
</feature>
<evidence type="ECO:0000256" key="3">
    <source>
        <dbReference type="PROSITE-ProRule" id="PRU00023"/>
    </source>
</evidence>
<organism evidence="6 7">
    <name type="scientific">Fusarium solani</name>
    <name type="common">Filamentous fungus</name>
    <dbReference type="NCBI Taxonomy" id="169388"/>
    <lineage>
        <taxon>Eukaryota</taxon>
        <taxon>Fungi</taxon>
        <taxon>Dikarya</taxon>
        <taxon>Ascomycota</taxon>
        <taxon>Pezizomycotina</taxon>
        <taxon>Sordariomycetes</taxon>
        <taxon>Hypocreomycetidae</taxon>
        <taxon>Hypocreales</taxon>
        <taxon>Nectriaceae</taxon>
        <taxon>Fusarium</taxon>
        <taxon>Fusarium solani species complex</taxon>
    </lineage>
</organism>
<dbReference type="InterPro" id="IPR027417">
    <property type="entry name" value="P-loop_NTPase"/>
</dbReference>
<feature type="repeat" description="ANK" evidence="3">
    <location>
        <begin position="625"/>
        <end position="660"/>
    </location>
</feature>
<dbReference type="SUPFAM" id="SSF52540">
    <property type="entry name" value="P-loop containing nucleoside triphosphate hydrolases"/>
    <property type="match status" value="1"/>
</dbReference>
<proteinExistence type="predicted"/>
<feature type="compositionally biased region" description="Polar residues" evidence="4">
    <location>
        <begin position="15"/>
        <end position="25"/>
    </location>
</feature>
<dbReference type="AlphaFoldDB" id="A0A9P9JYH7"/>
<reference evidence="6" key="1">
    <citation type="journal article" date="2021" name="Nat. Commun.">
        <title>Genetic determinants of endophytism in the Arabidopsis root mycobiome.</title>
        <authorList>
            <person name="Mesny F."/>
            <person name="Miyauchi S."/>
            <person name="Thiergart T."/>
            <person name="Pickel B."/>
            <person name="Atanasova L."/>
            <person name="Karlsson M."/>
            <person name="Huettel B."/>
            <person name="Barry K.W."/>
            <person name="Haridas S."/>
            <person name="Chen C."/>
            <person name="Bauer D."/>
            <person name="Andreopoulos W."/>
            <person name="Pangilinan J."/>
            <person name="LaButti K."/>
            <person name="Riley R."/>
            <person name="Lipzen A."/>
            <person name="Clum A."/>
            <person name="Drula E."/>
            <person name="Henrissat B."/>
            <person name="Kohler A."/>
            <person name="Grigoriev I.V."/>
            <person name="Martin F.M."/>
            <person name="Hacquard S."/>
        </authorList>
    </citation>
    <scope>NUCLEOTIDE SEQUENCE</scope>
    <source>
        <strain evidence="6">FSSC 5 MPI-SDFR-AT-0091</strain>
    </source>
</reference>
<evidence type="ECO:0000313" key="6">
    <source>
        <dbReference type="EMBL" id="KAH7237345.1"/>
    </source>
</evidence>
<dbReference type="GO" id="GO:0005737">
    <property type="term" value="C:cytoplasm"/>
    <property type="evidence" value="ECO:0007669"/>
    <property type="project" value="TreeGrafter"/>
</dbReference>
<dbReference type="Gene3D" id="1.25.40.20">
    <property type="entry name" value="Ankyrin repeat-containing domain"/>
    <property type="match status" value="3"/>
</dbReference>
<feature type="repeat" description="ANK" evidence="3">
    <location>
        <begin position="932"/>
        <end position="964"/>
    </location>
</feature>
<dbReference type="SUPFAM" id="SSF48403">
    <property type="entry name" value="Ankyrin repeat"/>
    <property type="match status" value="2"/>
</dbReference>
<feature type="domain" description="NACHT" evidence="5">
    <location>
        <begin position="139"/>
        <end position="288"/>
    </location>
</feature>
<evidence type="ECO:0000256" key="2">
    <source>
        <dbReference type="ARBA" id="ARBA00023043"/>
    </source>
</evidence>
<dbReference type="PROSITE" id="PS50837">
    <property type="entry name" value="NACHT"/>
    <property type="match status" value="1"/>
</dbReference>
<evidence type="ECO:0000256" key="1">
    <source>
        <dbReference type="ARBA" id="ARBA00022737"/>
    </source>
</evidence>
<feature type="repeat" description="ANK" evidence="3">
    <location>
        <begin position="592"/>
        <end position="624"/>
    </location>
</feature>
<dbReference type="Pfam" id="PF12796">
    <property type="entry name" value="Ank_2"/>
    <property type="match status" value="3"/>
</dbReference>
<dbReference type="PANTHER" id="PTHR24198:SF165">
    <property type="entry name" value="ANKYRIN REPEAT-CONTAINING PROTEIN-RELATED"/>
    <property type="match status" value="1"/>
</dbReference>
<sequence>MSASRLPSLPESAMPNMSPSFSAAHNNSTGRQYLAFGNGPQNSVSDNGVQLNYLGHHTTVNMPPDVWILVQELINSRKSDKEPYHAIVAKWLTQQSGQPSIAPRDRQLDLLGQVTPGTGRWILSTSEFQRWKDSSSPDRFLFMPGTLGSGKSMLISIIIDSLDNQCRQTLDTICIYLFFHEKDATAPLASNIWASLILQLLQKQAPGGIANDLKSEFNDCLQRSHSLPPSRYHWLFKAQASIFKTVYLVIDGLDNCPNSSCEPTQRLVLDAIKDLPSNVRTLVSSRTDLDIRRLKPSQTLVVTPQKQDIIGYVKARIESDRNLHCVLKEHQKIDWVTQSITNVTSASGMFLLARLHLDTLSKYGTMEHIEKALSRLPENLDNAFEGAMQQILKKIDFERELASHVITWIVHAKVDLTIGQIQDSFAFRENKTDSWKASRPPRDLLVPVCAGLVVEDQEKGTLRLVHEDVKRHLVDGIICKSADREIAKTCLLCLRADDPDGSFETPLLEYASNHWAQHCPGGHDMDSEMEIQIKKFLFSKNKLKRAFRKIPDEPDRAVDGMAGLHAAVFYNMRAHVKMLIKAGADVNAQCSDNQTALHWAATLGRHQLVKDLVRRKADPNIPDASGNTPLHKCLSGSTSSNPKIIQTLVQGGAKLDIKNSKGLTPLSLVIRYGPTSLAELLITSQDDVNAEIIQEGWTSLRELFNHGHEMADEFKKSPRSNGNSSKRGWSPLKRAIDSHVHILMQLLFDRGVDLNRPTSDNWLPLIHAVKHGKSKTLQRLMDRKPNPANINLEDPDSGMSPLCLALFYNNGPIARQLMEAGCDLTGKNGDNHTPLILAVKNNDRDIVWLLLKNRAQPNIVDSKDWSALHYAIKGKNKDIAWLLMTKMTTQANGSLQAKNGLPLLDLALSTNDLSVAWLLCQHGADIHATDGLGMTALHKACREGNFPHVRFLLDMGSKIDLKDATNSTALHHSVLRELEDVVDLLASRASHAGGLDEQDDKNNTALALATILKNRGMVESLLRYGASCDVQDQNGWTALHRAASLGFNDGLSLMVAKTGNINLADNKEYTALHHAVNGKDANAETVDILCAAGADLRRPQEDGYSPWALALSLKKDDIANRLAFYAKRAHRMMMEIN</sequence>
<keyword evidence="1" id="KW-0677">Repeat</keyword>
<dbReference type="OrthoDB" id="195446at2759"/>
<keyword evidence="7" id="KW-1185">Reference proteome</keyword>
<dbReference type="Proteomes" id="UP000736672">
    <property type="component" value="Unassembled WGS sequence"/>
</dbReference>
<dbReference type="Gene3D" id="3.40.50.300">
    <property type="entry name" value="P-loop containing nucleotide triphosphate hydrolases"/>
    <property type="match status" value="1"/>
</dbReference>
<dbReference type="EMBL" id="JAGTJS010000023">
    <property type="protein sequence ID" value="KAH7237345.1"/>
    <property type="molecule type" value="Genomic_DNA"/>
</dbReference>
<dbReference type="SMART" id="SM00248">
    <property type="entry name" value="ANK"/>
    <property type="match status" value="15"/>
</dbReference>
<name>A0A9P9JYH7_FUSSL</name>
<dbReference type="PANTHER" id="PTHR24198">
    <property type="entry name" value="ANKYRIN REPEAT AND PROTEIN KINASE DOMAIN-CONTAINING PROTEIN"/>
    <property type="match status" value="1"/>
</dbReference>
<feature type="repeat" description="ANK" evidence="3">
    <location>
        <begin position="797"/>
        <end position="829"/>
    </location>
</feature>
<feature type="repeat" description="ANK" evidence="3">
    <location>
        <begin position="899"/>
        <end position="931"/>
    </location>
</feature>
<dbReference type="InterPro" id="IPR056884">
    <property type="entry name" value="NPHP3-like_N"/>
</dbReference>
<accession>A0A9P9JYH7</accession>
<feature type="repeat" description="ANK" evidence="3">
    <location>
        <begin position="1001"/>
        <end position="1033"/>
    </location>
</feature>
<gene>
    <name evidence="6" type="ORF">B0J15DRAFT_598605</name>
</gene>
<feature type="repeat" description="ANK" evidence="3">
    <location>
        <begin position="559"/>
        <end position="591"/>
    </location>
</feature>
<feature type="region of interest" description="Disordered" evidence="4">
    <location>
        <begin position="1"/>
        <end position="25"/>
    </location>
</feature>
<comment type="caution">
    <text evidence="6">The sequence shown here is derived from an EMBL/GenBank/DDBJ whole genome shotgun (WGS) entry which is preliminary data.</text>
</comment>
<dbReference type="PROSITE" id="PS50297">
    <property type="entry name" value="ANK_REP_REGION"/>
    <property type="match status" value="5"/>
</dbReference>
<keyword evidence="2 3" id="KW-0040">ANK repeat</keyword>
<protein>
    <submittedName>
        <fullName evidence="6">Ankyrin repeat-containing domain protein</fullName>
    </submittedName>
</protein>
<dbReference type="InterPro" id="IPR002110">
    <property type="entry name" value="Ankyrin_rpt"/>
</dbReference>